<gene>
    <name evidence="6" type="ORF">AZF00_18350</name>
</gene>
<dbReference type="Proteomes" id="UP000074119">
    <property type="component" value="Chromosome"/>
</dbReference>
<dbReference type="InterPro" id="IPR013783">
    <property type="entry name" value="Ig-like_fold"/>
</dbReference>
<reference evidence="6 7" key="1">
    <citation type="submission" date="2015-12" db="EMBL/GenBank/DDBJ databases">
        <authorList>
            <person name="Shamseldin A."/>
            <person name="Moawad H."/>
            <person name="Abd El-Rahim W.M."/>
            <person name="Sadowsky M.J."/>
        </authorList>
    </citation>
    <scope>NUCLEOTIDE SEQUENCE [LARGE SCALE GENOMIC DNA]</scope>
    <source>
        <strain evidence="6 7">SM2</strain>
    </source>
</reference>
<accession>A0A127MA75</accession>
<dbReference type="Pfam" id="PF22352">
    <property type="entry name" value="K319L-like_PKD"/>
    <property type="match status" value="3"/>
</dbReference>
<dbReference type="InterPro" id="IPR022409">
    <property type="entry name" value="PKD/Chitinase_dom"/>
</dbReference>
<keyword evidence="1 4" id="KW-0732">Signal</keyword>
<proteinExistence type="predicted"/>
<organism evidence="6 7">
    <name type="scientific">Zhongshania aliphaticivorans</name>
    <dbReference type="NCBI Taxonomy" id="1470434"/>
    <lineage>
        <taxon>Bacteria</taxon>
        <taxon>Pseudomonadati</taxon>
        <taxon>Pseudomonadota</taxon>
        <taxon>Gammaproteobacteria</taxon>
        <taxon>Cellvibrionales</taxon>
        <taxon>Spongiibacteraceae</taxon>
        <taxon>Zhongshania</taxon>
    </lineage>
</organism>
<dbReference type="AlphaFoldDB" id="A0A127MA75"/>
<keyword evidence="3" id="KW-1015">Disulfide bond</keyword>
<dbReference type="GO" id="GO:0031410">
    <property type="term" value="C:cytoplasmic vesicle"/>
    <property type="evidence" value="ECO:0007669"/>
    <property type="project" value="TreeGrafter"/>
</dbReference>
<evidence type="ECO:0000256" key="3">
    <source>
        <dbReference type="ARBA" id="ARBA00023157"/>
    </source>
</evidence>
<protein>
    <recommendedName>
        <fullName evidence="5">PKD/Chitinase domain-containing protein</fullName>
    </recommendedName>
</protein>
<evidence type="ECO:0000256" key="4">
    <source>
        <dbReference type="SAM" id="SignalP"/>
    </source>
</evidence>
<dbReference type="KEGG" id="zal:AZF00_18350"/>
<feature type="domain" description="PKD/Chitinase" evidence="5">
    <location>
        <begin position="343"/>
        <end position="425"/>
    </location>
</feature>
<keyword evidence="2" id="KW-0677">Repeat</keyword>
<name>A0A127MA75_9GAMM</name>
<evidence type="ECO:0000259" key="5">
    <source>
        <dbReference type="SMART" id="SM00089"/>
    </source>
</evidence>
<dbReference type="STRING" id="1470434.AZF00_18350"/>
<dbReference type="SMART" id="SM00089">
    <property type="entry name" value="PKD"/>
    <property type="match status" value="3"/>
</dbReference>
<evidence type="ECO:0000256" key="1">
    <source>
        <dbReference type="ARBA" id="ARBA00022729"/>
    </source>
</evidence>
<feature type="domain" description="PKD/Chitinase" evidence="5">
    <location>
        <begin position="254"/>
        <end position="340"/>
    </location>
</feature>
<feature type="domain" description="PKD/Chitinase" evidence="5">
    <location>
        <begin position="460"/>
        <end position="547"/>
    </location>
</feature>
<dbReference type="RefSeq" id="WP_062384630.1">
    <property type="nucleotide sequence ID" value="NZ_CP014544.1"/>
</dbReference>
<evidence type="ECO:0000313" key="6">
    <source>
        <dbReference type="EMBL" id="AMO70144.1"/>
    </source>
</evidence>
<dbReference type="PANTHER" id="PTHR46182:SF2">
    <property type="entry name" value="FI19480P1"/>
    <property type="match status" value="1"/>
</dbReference>
<dbReference type="Gene3D" id="2.60.40.10">
    <property type="entry name" value="Immunoglobulins"/>
    <property type="match status" value="3"/>
</dbReference>
<evidence type="ECO:0000313" key="7">
    <source>
        <dbReference type="Proteomes" id="UP000074119"/>
    </source>
</evidence>
<dbReference type="InterPro" id="IPR011936">
    <property type="entry name" value="Myxo_disulph_rpt"/>
</dbReference>
<evidence type="ECO:0000256" key="2">
    <source>
        <dbReference type="ARBA" id="ARBA00022737"/>
    </source>
</evidence>
<dbReference type="PANTHER" id="PTHR46182">
    <property type="entry name" value="FI19480P1"/>
    <property type="match status" value="1"/>
</dbReference>
<dbReference type="InterPro" id="IPR029865">
    <property type="entry name" value="KIAA0319-like"/>
</dbReference>
<dbReference type="NCBIfam" id="TIGR02232">
    <property type="entry name" value="myxo_disulf_rpt"/>
    <property type="match status" value="1"/>
</dbReference>
<feature type="signal peptide" evidence="4">
    <location>
        <begin position="1"/>
        <end position="30"/>
    </location>
</feature>
<dbReference type="GO" id="GO:0016020">
    <property type="term" value="C:membrane"/>
    <property type="evidence" value="ECO:0007669"/>
    <property type="project" value="TreeGrafter"/>
</dbReference>
<dbReference type="EMBL" id="CP014544">
    <property type="protein sequence ID" value="AMO70144.1"/>
    <property type="molecule type" value="Genomic_DNA"/>
</dbReference>
<sequence length="673" mass="68800">MNYSLMKQMRTLVCATGFLVIALFSVAASAHTVQICWRDNGGVTTFYAGTYHSANEAPSPVGSIIIDGFDYPFTGFILPGALPADAHCWATPSYGGGVPGNPDGVVKSGVRHFQTFTGSFASALHTFSFTTSTAVEYPYPGESFPPQVFGGGACSDADFDGICNDEDACPLDSANDGDGDGLCANNDNCPLNYNPGQEDVNFNGQGDVCEGVVCGNGLLQGSEQCDDGNIQGGDGCSGICTLEVSDNPPIANAGSDFSVNEEDLVQLNGSASSDADGDTLSFSWSQVSGTTVTLSDPSAVQPSFTAPTVALGGETLTFNLLVTANGLSSNAQVGITVVNINHVPVAEAGDAQLVGEGSPVNLDGSASFDSDSDPITYSWTQLSGPTVALTGANTATPSFTAPFVSAGGNPGVVATLVFSLTVDDGFSPDAAAPGYSITDNQATVAIDISNINNDPIADAGSDITINEANPLQLNANGSSDPDGDALSFAWVQVGGSTVVLSDANTPTPSFTAPFVSPGGETLILEVTVQDGFGGSATDQVLVNVQNANDPPLVSAAQPSVNCMWPPNHKMTEVSILGVSDPEDNASIVIDSVTSDESTNGTGDGDTAVDAIINANGTVLLRAERSGNGDGRIYRVNFTATDYEGSASGSVDVCVRHNKKQTAIDSGQNYDASE</sequence>
<feature type="chain" id="PRO_5007275208" description="PKD/Chitinase domain-containing protein" evidence="4">
    <location>
        <begin position="31"/>
        <end position="673"/>
    </location>
</feature>